<protein>
    <submittedName>
        <fullName evidence="1">Uncharacterized protein</fullName>
    </submittedName>
</protein>
<reference evidence="2" key="2">
    <citation type="submission" date="2020-12" db="EMBL/GenBank/DDBJ databases">
        <title>New Spironucleus salmonicida genome in near-complete chromosomes.</title>
        <authorList>
            <person name="Xu F."/>
            <person name="Kurt Z."/>
            <person name="Jimenez-Gonzalez A."/>
            <person name="Astvaldsson A."/>
            <person name="Andersson J.O."/>
            <person name="Svard S.G."/>
        </authorList>
    </citation>
    <scope>NUCLEOTIDE SEQUENCE</scope>
    <source>
        <strain evidence="2">ATCC 50377</strain>
    </source>
</reference>
<gene>
    <name evidence="1" type="ORF">SS50377_12011</name>
    <name evidence="2" type="ORF">SS50377_22845</name>
    <name evidence="3" type="ORF">SS50377_22849</name>
</gene>
<keyword evidence="4" id="KW-1185">Reference proteome</keyword>
<dbReference type="AlphaFoldDB" id="V6LTD4"/>
<sequence>MADVRLYPAAVPAGLPAPADRMLGRILEKERALTLRALAQQLPRVPTPVVVRVAAGVVSVLALACGRLRTTVATFPAILAAGAPVDPAALGIRVEARAGRTVLRLPAPALAALPADLLLHPTEVIAHSLLPGSRGPGVFLLTDVQAAALRAGYRGTVVALQEAEVPAGDCYFPFWGLRNPTPAAPPSFAPLARLRASFLKRLRFHAFTEAFAASPSAVIAEQLQRARVVKNPVRAAQYAPVPFAGLCEEVNALGPENVCQKWTGHNSK</sequence>
<proteinExistence type="predicted"/>
<dbReference type="VEuPathDB" id="GiardiaDB:SS50377_22849"/>
<dbReference type="EMBL" id="KI546021">
    <property type="protein sequence ID" value="EST47907.1"/>
    <property type="molecule type" value="Genomic_DNA"/>
</dbReference>
<evidence type="ECO:0000313" key="1">
    <source>
        <dbReference type="EMBL" id="EST47907.1"/>
    </source>
</evidence>
<dbReference type="EMBL" id="AUWU02000003">
    <property type="protein sequence ID" value="KAH0575222.1"/>
    <property type="molecule type" value="Genomic_DNA"/>
</dbReference>
<dbReference type="EMBL" id="AUWU02000003">
    <property type="protein sequence ID" value="KAH0575218.1"/>
    <property type="molecule type" value="Genomic_DNA"/>
</dbReference>
<evidence type="ECO:0000313" key="3">
    <source>
        <dbReference type="EMBL" id="KAH0575222.1"/>
    </source>
</evidence>
<evidence type="ECO:0000313" key="2">
    <source>
        <dbReference type="EMBL" id="KAH0575218.1"/>
    </source>
</evidence>
<name>V6LTD4_9EUKA</name>
<accession>V6LTD4</accession>
<evidence type="ECO:0000313" key="4">
    <source>
        <dbReference type="Proteomes" id="UP000018208"/>
    </source>
</evidence>
<organism evidence="1">
    <name type="scientific">Spironucleus salmonicida</name>
    <dbReference type="NCBI Taxonomy" id="348837"/>
    <lineage>
        <taxon>Eukaryota</taxon>
        <taxon>Metamonada</taxon>
        <taxon>Diplomonadida</taxon>
        <taxon>Hexamitidae</taxon>
        <taxon>Hexamitinae</taxon>
        <taxon>Spironucleus</taxon>
    </lineage>
</organism>
<reference evidence="1 2" key="1">
    <citation type="journal article" date="2014" name="PLoS Genet.">
        <title>The Genome of Spironucleus salmonicida Highlights a Fish Pathogen Adapted to Fluctuating Environments.</title>
        <authorList>
            <person name="Xu F."/>
            <person name="Jerlstrom-Hultqvist J."/>
            <person name="Einarsson E."/>
            <person name="Astvaldsson A."/>
            <person name="Svard S.G."/>
            <person name="Andersson J.O."/>
        </authorList>
    </citation>
    <scope>NUCLEOTIDE SEQUENCE</scope>
    <source>
        <strain evidence="2">ATCC 50377</strain>
    </source>
</reference>
<dbReference type="Proteomes" id="UP000018208">
    <property type="component" value="Unassembled WGS sequence"/>
</dbReference>
<dbReference type="VEuPathDB" id="GiardiaDB:SS50377_22845"/>